<comment type="caution">
    <text evidence="2">The sequence shown here is derived from an EMBL/GenBank/DDBJ whole genome shotgun (WGS) entry which is preliminary data.</text>
</comment>
<accession>A0A699W3I2</accession>
<dbReference type="EMBL" id="BKCJ011506096">
    <property type="protein sequence ID" value="GFD38794.1"/>
    <property type="molecule type" value="Genomic_DNA"/>
</dbReference>
<gene>
    <name evidence="2" type="ORF">Tci_910763</name>
</gene>
<proteinExistence type="predicted"/>
<feature type="region of interest" description="Disordered" evidence="1">
    <location>
        <begin position="27"/>
        <end position="66"/>
    </location>
</feature>
<dbReference type="AlphaFoldDB" id="A0A699W3I2"/>
<feature type="non-terminal residue" evidence="2">
    <location>
        <position position="1"/>
    </location>
</feature>
<protein>
    <submittedName>
        <fullName evidence="2">Uncharacterized protein</fullName>
    </submittedName>
</protein>
<name>A0A699W3I2_TANCI</name>
<feature type="compositionally biased region" description="Pro residues" evidence="1">
    <location>
        <begin position="39"/>
        <end position="49"/>
    </location>
</feature>
<reference evidence="2" key="1">
    <citation type="journal article" date="2019" name="Sci. Rep.">
        <title>Draft genome of Tanacetum cinerariifolium, the natural source of mosquito coil.</title>
        <authorList>
            <person name="Yamashiro T."/>
            <person name="Shiraishi A."/>
            <person name="Satake H."/>
            <person name="Nakayama K."/>
        </authorList>
    </citation>
    <scope>NUCLEOTIDE SEQUENCE</scope>
</reference>
<evidence type="ECO:0000313" key="2">
    <source>
        <dbReference type="EMBL" id="GFD38794.1"/>
    </source>
</evidence>
<organism evidence="2">
    <name type="scientific">Tanacetum cinerariifolium</name>
    <name type="common">Dalmatian daisy</name>
    <name type="synonym">Chrysanthemum cinerariifolium</name>
    <dbReference type="NCBI Taxonomy" id="118510"/>
    <lineage>
        <taxon>Eukaryota</taxon>
        <taxon>Viridiplantae</taxon>
        <taxon>Streptophyta</taxon>
        <taxon>Embryophyta</taxon>
        <taxon>Tracheophyta</taxon>
        <taxon>Spermatophyta</taxon>
        <taxon>Magnoliopsida</taxon>
        <taxon>eudicotyledons</taxon>
        <taxon>Gunneridae</taxon>
        <taxon>Pentapetalae</taxon>
        <taxon>asterids</taxon>
        <taxon>campanulids</taxon>
        <taxon>Asterales</taxon>
        <taxon>Asteraceae</taxon>
        <taxon>Asteroideae</taxon>
        <taxon>Anthemideae</taxon>
        <taxon>Anthemidinae</taxon>
        <taxon>Tanacetum</taxon>
    </lineage>
</organism>
<sequence length="66" mass="7085">KVFANIKRVGKGFLGVETPLFEGVTTAIEEDVQEQSIPSPIPPPQPPQDLPSTLSVRHTPPSSPQP</sequence>
<evidence type="ECO:0000256" key="1">
    <source>
        <dbReference type="SAM" id="MobiDB-lite"/>
    </source>
</evidence>